<dbReference type="AlphaFoldDB" id="A0AAN6PXB9"/>
<name>A0AAN6PXB9_9PEZI</name>
<keyword evidence="2" id="KW-0732">Signal</keyword>
<keyword evidence="4" id="KW-1185">Reference proteome</keyword>
<feature type="region of interest" description="Disordered" evidence="1">
    <location>
        <begin position="34"/>
        <end position="84"/>
    </location>
</feature>
<gene>
    <name evidence="3" type="ORF">N658DRAFT_539650</name>
</gene>
<dbReference type="Proteomes" id="UP001305647">
    <property type="component" value="Unassembled WGS sequence"/>
</dbReference>
<evidence type="ECO:0000313" key="3">
    <source>
        <dbReference type="EMBL" id="KAK4099675.1"/>
    </source>
</evidence>
<protein>
    <submittedName>
        <fullName evidence="3">Uncharacterized protein</fullName>
    </submittedName>
</protein>
<proteinExistence type="predicted"/>
<feature type="compositionally biased region" description="Polar residues" evidence="1">
    <location>
        <begin position="115"/>
        <end position="128"/>
    </location>
</feature>
<feature type="region of interest" description="Disordered" evidence="1">
    <location>
        <begin position="372"/>
        <end position="427"/>
    </location>
</feature>
<feature type="compositionally biased region" description="Gly residues" evidence="1">
    <location>
        <begin position="703"/>
        <end position="725"/>
    </location>
</feature>
<feature type="signal peptide" evidence="2">
    <location>
        <begin position="1"/>
        <end position="18"/>
    </location>
</feature>
<organism evidence="3 4">
    <name type="scientific">Parathielavia hyrcaniae</name>
    <dbReference type="NCBI Taxonomy" id="113614"/>
    <lineage>
        <taxon>Eukaryota</taxon>
        <taxon>Fungi</taxon>
        <taxon>Dikarya</taxon>
        <taxon>Ascomycota</taxon>
        <taxon>Pezizomycotina</taxon>
        <taxon>Sordariomycetes</taxon>
        <taxon>Sordariomycetidae</taxon>
        <taxon>Sordariales</taxon>
        <taxon>Chaetomiaceae</taxon>
        <taxon>Parathielavia</taxon>
    </lineage>
</organism>
<sequence>MVGATQVLLSFAVLSALGFDSVLGGGRVRRQDGTANTVQSAPDGDSSSSTSTVVTLAGASGDPTGSTPAGIGTSPGPGPQFVGSSRLGATIQVVANIPASASTGQDDVDPGVSGASDTLTTDTRNHTGSLEQSSSSVEPASATSQVPPPASTRPPSTRKPPTLPLSPPSTSSLAISPSTSQSTSALSAVAVTTATPAKPTTPRGPPGGGPPKVSSTLIINDMTQTVDLGNGVTTSEDKTTLLTSTRLANQTFTYGPSVSYCQPSDLTTGPTSWSVVHTTTITWYGNPEDYTPPYPEISVPKTTSPCVVLSSPAMLTISVCASTGTDGKYRTCDVTTTQASYFFGPQLTAAPSIVFLTTDKNPAVVFTSFNTPDYGVSQEPKTRDNHVSPTSDGGAISTPVYNSNDGPQAITDPTKQPNPNPNPTPTPLTVAVQPTGVVINGNTIRDNPAQPTQVVIVGGQTFTIDPTRVVGAGATIDRPSATGGVYVPEPTTTNLGGIPVVVSSTVAIIGGSSFTLGPTATTATISGQTFTLGPSTIAGASQTLTLPTHPSPTEVVVAGADLITAVGPSVLVIHGTTLTYSTSTTLQIDDDTITLGPGGVTFHGGSATIGGTHTDDNNNNNNNENTATQYALVGGATLTKVGASVVVIRDVSYTLGPGATTSTTVLVGGESVTVMPSGVTVGGTLTLAYPFGPTTVITPGAGVETGGGARVTGTGTGSSSLGGGDVDGDGDGEEDSAFAGARPWIGGVLGGFVVAVGVVGGMV</sequence>
<accession>A0AAN6PXB9</accession>
<feature type="compositionally biased region" description="Pro residues" evidence="1">
    <location>
        <begin position="146"/>
        <end position="167"/>
    </location>
</feature>
<feature type="compositionally biased region" description="Low complexity" evidence="1">
    <location>
        <begin position="46"/>
        <end position="55"/>
    </location>
</feature>
<feature type="chain" id="PRO_5042910889" evidence="2">
    <location>
        <begin position="19"/>
        <end position="763"/>
    </location>
</feature>
<feature type="compositionally biased region" description="Pro residues" evidence="1">
    <location>
        <begin position="416"/>
        <end position="426"/>
    </location>
</feature>
<evidence type="ECO:0000256" key="2">
    <source>
        <dbReference type="SAM" id="SignalP"/>
    </source>
</evidence>
<feature type="region of interest" description="Disordered" evidence="1">
    <location>
        <begin position="702"/>
        <end position="737"/>
    </location>
</feature>
<evidence type="ECO:0000313" key="4">
    <source>
        <dbReference type="Proteomes" id="UP001305647"/>
    </source>
</evidence>
<comment type="caution">
    <text evidence="3">The sequence shown here is derived from an EMBL/GenBank/DDBJ whole genome shotgun (WGS) entry which is preliminary data.</text>
</comment>
<reference evidence="3" key="1">
    <citation type="journal article" date="2023" name="Mol. Phylogenet. Evol.">
        <title>Genome-scale phylogeny and comparative genomics of the fungal order Sordariales.</title>
        <authorList>
            <person name="Hensen N."/>
            <person name="Bonometti L."/>
            <person name="Westerberg I."/>
            <person name="Brannstrom I.O."/>
            <person name="Guillou S."/>
            <person name="Cros-Aarteil S."/>
            <person name="Calhoun S."/>
            <person name="Haridas S."/>
            <person name="Kuo A."/>
            <person name="Mondo S."/>
            <person name="Pangilinan J."/>
            <person name="Riley R."/>
            <person name="LaButti K."/>
            <person name="Andreopoulos B."/>
            <person name="Lipzen A."/>
            <person name="Chen C."/>
            <person name="Yan M."/>
            <person name="Daum C."/>
            <person name="Ng V."/>
            <person name="Clum A."/>
            <person name="Steindorff A."/>
            <person name="Ohm R.A."/>
            <person name="Martin F."/>
            <person name="Silar P."/>
            <person name="Natvig D.O."/>
            <person name="Lalanne C."/>
            <person name="Gautier V."/>
            <person name="Ament-Velasquez S.L."/>
            <person name="Kruys A."/>
            <person name="Hutchinson M.I."/>
            <person name="Powell A.J."/>
            <person name="Barry K."/>
            <person name="Miller A.N."/>
            <person name="Grigoriev I.V."/>
            <person name="Debuchy R."/>
            <person name="Gladieux P."/>
            <person name="Hiltunen Thoren M."/>
            <person name="Johannesson H."/>
        </authorList>
    </citation>
    <scope>NUCLEOTIDE SEQUENCE</scope>
    <source>
        <strain evidence="3">CBS 757.83</strain>
    </source>
</reference>
<feature type="compositionally biased region" description="Low complexity" evidence="1">
    <location>
        <begin position="168"/>
        <end position="201"/>
    </location>
</feature>
<reference evidence="3" key="2">
    <citation type="submission" date="2023-05" db="EMBL/GenBank/DDBJ databases">
        <authorList>
            <consortium name="Lawrence Berkeley National Laboratory"/>
            <person name="Steindorff A."/>
            <person name="Hensen N."/>
            <person name="Bonometti L."/>
            <person name="Westerberg I."/>
            <person name="Brannstrom I.O."/>
            <person name="Guillou S."/>
            <person name="Cros-Aarteil S."/>
            <person name="Calhoun S."/>
            <person name="Haridas S."/>
            <person name="Kuo A."/>
            <person name="Mondo S."/>
            <person name="Pangilinan J."/>
            <person name="Riley R."/>
            <person name="Labutti K."/>
            <person name="Andreopoulos B."/>
            <person name="Lipzen A."/>
            <person name="Chen C."/>
            <person name="Yanf M."/>
            <person name="Daum C."/>
            <person name="Ng V."/>
            <person name="Clum A."/>
            <person name="Ohm R."/>
            <person name="Martin F."/>
            <person name="Silar P."/>
            <person name="Natvig D."/>
            <person name="Lalanne C."/>
            <person name="Gautier V."/>
            <person name="Ament-Velasquez S.L."/>
            <person name="Kruys A."/>
            <person name="Hutchinson M.I."/>
            <person name="Powell A.J."/>
            <person name="Barry K."/>
            <person name="Miller A.N."/>
            <person name="Grigoriev I.V."/>
            <person name="Debuchy R."/>
            <person name="Gladieux P."/>
            <person name="Thoren M.H."/>
            <person name="Johannesson H."/>
        </authorList>
    </citation>
    <scope>NUCLEOTIDE SEQUENCE</scope>
    <source>
        <strain evidence="3">CBS 757.83</strain>
    </source>
</reference>
<feature type="compositionally biased region" description="Acidic residues" evidence="1">
    <location>
        <begin position="726"/>
        <end position="736"/>
    </location>
</feature>
<feature type="region of interest" description="Disordered" evidence="1">
    <location>
        <begin position="101"/>
        <end position="215"/>
    </location>
</feature>
<feature type="compositionally biased region" description="Low complexity" evidence="1">
    <location>
        <begin position="129"/>
        <end position="145"/>
    </location>
</feature>
<dbReference type="EMBL" id="MU863647">
    <property type="protein sequence ID" value="KAK4099675.1"/>
    <property type="molecule type" value="Genomic_DNA"/>
</dbReference>
<evidence type="ECO:0000256" key="1">
    <source>
        <dbReference type="SAM" id="MobiDB-lite"/>
    </source>
</evidence>